<proteinExistence type="predicted"/>
<evidence type="ECO:0000313" key="3">
    <source>
        <dbReference type="EMBL" id="GAA2464907.1"/>
    </source>
</evidence>
<feature type="compositionally biased region" description="Gly residues" evidence="1">
    <location>
        <begin position="243"/>
        <end position="252"/>
    </location>
</feature>
<dbReference type="Gene3D" id="3.40.630.30">
    <property type="match status" value="1"/>
</dbReference>
<dbReference type="InterPro" id="IPR016181">
    <property type="entry name" value="Acyl_CoA_acyltransferase"/>
</dbReference>
<dbReference type="SUPFAM" id="SSF55729">
    <property type="entry name" value="Acyl-CoA N-acyltransferases (Nat)"/>
    <property type="match status" value="1"/>
</dbReference>
<feature type="domain" description="N-acetyltransferase" evidence="2">
    <location>
        <begin position="10"/>
        <end position="165"/>
    </location>
</feature>
<feature type="region of interest" description="Disordered" evidence="1">
    <location>
        <begin position="172"/>
        <end position="229"/>
    </location>
</feature>
<sequence>MTPELRTERLEFLPYRPEHEDVFVALLRDEEVCRWMGQDLVPEPQIREVFRAILTDIYPQGRFDVWGLWLAGRYIGHAEVKPTGNVEGHELVTALAPGYWGQGLGGEAVRGLLRHAAENLGLTEAYGMVGAENTASLAMCRRLGFRHLRDVVGDDGSVTKLLVIPTAAGGSEGASRTAVEATAQTPAPGAGPTDGPAPAGARGGEGLAGAPGATGSAGTTGGEDLAGVVGGEGPAGVKIGEGLAGVAGGEGPAGAATGQGLAGAATGEGLAGAASAGEVG</sequence>
<dbReference type="PANTHER" id="PTHR43792:SF16">
    <property type="entry name" value="N-ACETYLTRANSFERASE DOMAIN-CONTAINING PROTEIN"/>
    <property type="match status" value="1"/>
</dbReference>
<dbReference type="InterPro" id="IPR051531">
    <property type="entry name" value="N-acetyltransferase"/>
</dbReference>
<feature type="compositionally biased region" description="Low complexity" evidence="1">
    <location>
        <begin position="181"/>
        <end position="200"/>
    </location>
</feature>
<dbReference type="PROSITE" id="PS51186">
    <property type="entry name" value="GNAT"/>
    <property type="match status" value="1"/>
</dbReference>
<dbReference type="PANTHER" id="PTHR43792">
    <property type="entry name" value="GNAT FAMILY, PUTATIVE (AFU_ORTHOLOGUE AFUA_3G00765)-RELATED-RELATED"/>
    <property type="match status" value="1"/>
</dbReference>
<dbReference type="InterPro" id="IPR000182">
    <property type="entry name" value="GNAT_dom"/>
</dbReference>
<comment type="caution">
    <text evidence="3">The sequence shown here is derived from an EMBL/GenBank/DDBJ whole genome shotgun (WGS) entry which is preliminary data.</text>
</comment>
<name>A0ABN3KNP9_9ACTN</name>
<reference evidence="3 4" key="1">
    <citation type="journal article" date="2019" name="Int. J. Syst. Evol. Microbiol.">
        <title>The Global Catalogue of Microorganisms (GCM) 10K type strain sequencing project: providing services to taxonomists for standard genome sequencing and annotation.</title>
        <authorList>
            <consortium name="The Broad Institute Genomics Platform"/>
            <consortium name="The Broad Institute Genome Sequencing Center for Infectious Disease"/>
            <person name="Wu L."/>
            <person name="Ma J."/>
        </authorList>
    </citation>
    <scope>NUCLEOTIDE SEQUENCE [LARGE SCALE GENOMIC DNA]</scope>
    <source>
        <strain evidence="3 4">JCM 6923</strain>
    </source>
</reference>
<dbReference type="Pfam" id="PF13302">
    <property type="entry name" value="Acetyltransf_3"/>
    <property type="match status" value="1"/>
</dbReference>
<organism evidence="3 4">
    <name type="scientific">Streptomyces graminearus</name>
    <dbReference type="NCBI Taxonomy" id="284030"/>
    <lineage>
        <taxon>Bacteria</taxon>
        <taxon>Bacillati</taxon>
        <taxon>Actinomycetota</taxon>
        <taxon>Actinomycetes</taxon>
        <taxon>Kitasatosporales</taxon>
        <taxon>Streptomycetaceae</taxon>
        <taxon>Streptomyces</taxon>
    </lineage>
</organism>
<keyword evidence="4" id="KW-1185">Reference proteome</keyword>
<evidence type="ECO:0000256" key="1">
    <source>
        <dbReference type="SAM" id="MobiDB-lite"/>
    </source>
</evidence>
<protein>
    <recommendedName>
        <fullName evidence="2">N-acetyltransferase domain-containing protein</fullName>
    </recommendedName>
</protein>
<dbReference type="RefSeq" id="WP_346081687.1">
    <property type="nucleotide sequence ID" value="NZ_BAAATL010000001.1"/>
</dbReference>
<evidence type="ECO:0000259" key="2">
    <source>
        <dbReference type="PROSITE" id="PS51186"/>
    </source>
</evidence>
<gene>
    <name evidence="3" type="ORF">GCM10010422_01800</name>
</gene>
<feature type="compositionally biased region" description="Low complexity" evidence="1">
    <location>
        <begin position="253"/>
        <end position="263"/>
    </location>
</feature>
<dbReference type="Proteomes" id="UP001501721">
    <property type="component" value="Unassembled WGS sequence"/>
</dbReference>
<evidence type="ECO:0000313" key="4">
    <source>
        <dbReference type="Proteomes" id="UP001501721"/>
    </source>
</evidence>
<dbReference type="EMBL" id="BAAATL010000001">
    <property type="protein sequence ID" value="GAA2464907.1"/>
    <property type="molecule type" value="Genomic_DNA"/>
</dbReference>
<accession>A0ABN3KNP9</accession>
<feature type="region of interest" description="Disordered" evidence="1">
    <location>
        <begin position="243"/>
        <end position="263"/>
    </location>
</feature>